<accession>A0ABS0ASS5</accession>
<dbReference type="GO" id="GO:0004601">
    <property type="term" value="F:peroxidase activity"/>
    <property type="evidence" value="ECO:0007669"/>
    <property type="project" value="UniProtKB-KW"/>
</dbReference>
<comment type="caution">
    <text evidence="7">The sequence shown here is derived from an EMBL/GenBank/DDBJ whole genome shotgun (WGS) entry which is preliminary data.</text>
</comment>
<keyword evidence="2 7" id="KW-0575">Peroxidase</keyword>
<evidence type="ECO:0000313" key="8">
    <source>
        <dbReference type="Proteomes" id="UP000662703"/>
    </source>
</evidence>
<dbReference type="Proteomes" id="UP000662703">
    <property type="component" value="Unassembled WGS sequence"/>
</dbReference>
<dbReference type="PANTHER" id="PTHR30521:SF0">
    <property type="entry name" value="DYP-TYPE PEROXIDASE FAMILY PROTEIN"/>
    <property type="match status" value="1"/>
</dbReference>
<dbReference type="InterPro" id="IPR048328">
    <property type="entry name" value="Dyp_perox_C"/>
</dbReference>
<evidence type="ECO:0000256" key="3">
    <source>
        <dbReference type="ARBA" id="ARBA00022723"/>
    </source>
</evidence>
<gene>
    <name evidence="7" type="ORF">Y5W_02354</name>
</gene>
<keyword evidence="4" id="KW-0560">Oxidoreductase</keyword>
<proteinExistence type="predicted"/>
<keyword evidence="8" id="KW-1185">Reference proteome</keyword>
<reference evidence="7 8" key="1">
    <citation type="submission" date="2012-09" db="EMBL/GenBank/DDBJ databases">
        <title>Genome Sequence of alkane-degrading Bacterium Alcanivorax sp. 521-1.</title>
        <authorList>
            <person name="Lai Q."/>
            <person name="Shao Z."/>
        </authorList>
    </citation>
    <scope>NUCLEOTIDE SEQUENCE [LARGE SCALE GENOMIC DNA]</scope>
    <source>
        <strain evidence="7 8">521-1</strain>
    </source>
</reference>
<evidence type="ECO:0000256" key="5">
    <source>
        <dbReference type="ARBA" id="ARBA00023004"/>
    </source>
</evidence>
<keyword evidence="5" id="KW-0408">Iron</keyword>
<evidence type="ECO:0000313" key="7">
    <source>
        <dbReference type="EMBL" id="MBF5057060.1"/>
    </source>
</evidence>
<feature type="domain" description="Dyp-type peroxidase C-terminal" evidence="6">
    <location>
        <begin position="125"/>
        <end position="283"/>
    </location>
</feature>
<dbReference type="InterPro" id="IPR011008">
    <property type="entry name" value="Dimeric_a/b-barrel"/>
</dbReference>
<dbReference type="Pfam" id="PF20628">
    <property type="entry name" value="Dyp_perox_C"/>
    <property type="match status" value="1"/>
</dbReference>
<dbReference type="EMBL" id="ARXX01000035">
    <property type="protein sequence ID" value="MBF5057060.1"/>
    <property type="molecule type" value="Genomic_DNA"/>
</dbReference>
<sequence>MSEHQAGIFDRSYTQHLFLEYALGGGHDKNRIRRALRQALALAGERTPVLVAFGPGLWSRLSSDFDFPAFYLEGQVPATQGDLFVWVQADNRGDLFDTGLAVHRQLRDELALQLEVEAFVYHDLRDLSGFVDGIGNPEGEAARQAAIIPDPHPAAGGSWVLSQKWVHAGLEAFHEMPVADQENVFGRTKADAVEFDDERMPDNAHVGRTDVDRDGVPQKIWRRSVPYGSTTEHGLYFLAFSCELDRFDYLLRRMYGLTEDGVRDRMLDFTHPVTSSWWYAPTREWLAAL</sequence>
<dbReference type="SUPFAM" id="SSF54909">
    <property type="entry name" value="Dimeric alpha+beta barrel"/>
    <property type="match status" value="1"/>
</dbReference>
<organism evidence="7 8">
    <name type="scientific">Alloalcanivorax profundimaris</name>
    <dbReference type="NCBI Taxonomy" id="2735259"/>
    <lineage>
        <taxon>Bacteria</taxon>
        <taxon>Pseudomonadati</taxon>
        <taxon>Pseudomonadota</taxon>
        <taxon>Gammaproteobacteria</taxon>
        <taxon>Oceanospirillales</taxon>
        <taxon>Alcanivoracaceae</taxon>
        <taxon>Alloalcanivorax</taxon>
    </lineage>
</organism>
<name>A0ABS0ASS5_9GAMM</name>
<dbReference type="NCBIfam" id="TIGR01413">
    <property type="entry name" value="Dyp_perox_fam"/>
    <property type="match status" value="1"/>
</dbReference>
<dbReference type="PANTHER" id="PTHR30521">
    <property type="entry name" value="DEFERROCHELATASE/PEROXIDASE"/>
    <property type="match status" value="1"/>
</dbReference>
<keyword evidence="3" id="KW-0479">Metal-binding</keyword>
<comment type="cofactor">
    <cofactor evidence="1">
        <name>heme b</name>
        <dbReference type="ChEBI" id="CHEBI:60344"/>
    </cofactor>
</comment>
<evidence type="ECO:0000256" key="1">
    <source>
        <dbReference type="ARBA" id="ARBA00001970"/>
    </source>
</evidence>
<dbReference type="RefSeq" id="WP_161383700.1">
    <property type="nucleotide sequence ID" value="NZ_ARXX01000035.1"/>
</dbReference>
<evidence type="ECO:0000256" key="2">
    <source>
        <dbReference type="ARBA" id="ARBA00022559"/>
    </source>
</evidence>
<evidence type="ECO:0000259" key="6">
    <source>
        <dbReference type="Pfam" id="PF20628"/>
    </source>
</evidence>
<dbReference type="PROSITE" id="PS51404">
    <property type="entry name" value="DYP_PEROXIDASE"/>
    <property type="match status" value="1"/>
</dbReference>
<evidence type="ECO:0000256" key="4">
    <source>
        <dbReference type="ARBA" id="ARBA00023002"/>
    </source>
</evidence>
<dbReference type="InterPro" id="IPR006314">
    <property type="entry name" value="Dyp_peroxidase"/>
</dbReference>
<protein>
    <submittedName>
        <fullName evidence="7">Dyp-type peroxidase family protein</fullName>
    </submittedName>
</protein>